<dbReference type="InterPro" id="IPR007330">
    <property type="entry name" value="MIT_dom"/>
</dbReference>
<feature type="compositionally biased region" description="Polar residues" evidence="1">
    <location>
        <begin position="212"/>
        <end position="224"/>
    </location>
</feature>
<dbReference type="GO" id="GO:0004672">
    <property type="term" value="F:protein kinase activity"/>
    <property type="evidence" value="ECO:0007669"/>
    <property type="project" value="InterPro"/>
</dbReference>
<feature type="compositionally biased region" description="Polar residues" evidence="1">
    <location>
        <begin position="534"/>
        <end position="548"/>
    </location>
</feature>
<accession>A0A9D3T2H1</accession>
<dbReference type="OrthoDB" id="1278353at2759"/>
<feature type="compositionally biased region" description="Basic and acidic residues" evidence="1">
    <location>
        <begin position="477"/>
        <end position="501"/>
    </location>
</feature>
<name>A0A9D3T2H1_MEGAT</name>
<keyword evidence="4" id="KW-1185">Reference proteome</keyword>
<dbReference type="PROSITE" id="PS50011">
    <property type="entry name" value="PROTEIN_KINASE_DOM"/>
    <property type="match status" value="1"/>
</dbReference>
<gene>
    <name evidence="3" type="ORF">MATL_G00164290</name>
</gene>
<dbReference type="PANTHER" id="PTHR15508">
    <property type="entry name" value="RIBOSOMAL PROTEIN S6 KINASE"/>
    <property type="match status" value="1"/>
</dbReference>
<dbReference type="InterPro" id="IPR036181">
    <property type="entry name" value="MIT_dom_sf"/>
</dbReference>
<dbReference type="AlphaFoldDB" id="A0A9D3T2H1"/>
<dbReference type="Pfam" id="PF04212">
    <property type="entry name" value="MIT"/>
    <property type="match status" value="1"/>
</dbReference>
<organism evidence="3 4">
    <name type="scientific">Megalops atlanticus</name>
    <name type="common">Tarpon</name>
    <name type="synonym">Clupea gigantea</name>
    <dbReference type="NCBI Taxonomy" id="7932"/>
    <lineage>
        <taxon>Eukaryota</taxon>
        <taxon>Metazoa</taxon>
        <taxon>Chordata</taxon>
        <taxon>Craniata</taxon>
        <taxon>Vertebrata</taxon>
        <taxon>Euteleostomi</taxon>
        <taxon>Actinopterygii</taxon>
        <taxon>Neopterygii</taxon>
        <taxon>Teleostei</taxon>
        <taxon>Elopiformes</taxon>
        <taxon>Megalopidae</taxon>
        <taxon>Megalops</taxon>
    </lineage>
</organism>
<dbReference type="CDD" id="cd02677">
    <property type="entry name" value="MIT_SNX15"/>
    <property type="match status" value="1"/>
</dbReference>
<dbReference type="GO" id="GO:0005524">
    <property type="term" value="F:ATP binding"/>
    <property type="evidence" value="ECO:0007669"/>
    <property type="project" value="InterPro"/>
</dbReference>
<evidence type="ECO:0000313" key="3">
    <source>
        <dbReference type="EMBL" id="KAG7466390.1"/>
    </source>
</evidence>
<feature type="compositionally biased region" description="Basic and acidic residues" evidence="1">
    <location>
        <begin position="605"/>
        <end position="614"/>
    </location>
</feature>
<dbReference type="InterPro" id="IPR000719">
    <property type="entry name" value="Prot_kinase_dom"/>
</dbReference>
<feature type="compositionally biased region" description="Basic and acidic residues" evidence="1">
    <location>
        <begin position="229"/>
        <end position="247"/>
    </location>
</feature>
<dbReference type="SMART" id="SM00220">
    <property type="entry name" value="S_TKc"/>
    <property type="match status" value="1"/>
</dbReference>
<dbReference type="SUPFAM" id="SSF56112">
    <property type="entry name" value="Protein kinase-like (PK-like)"/>
    <property type="match status" value="1"/>
</dbReference>
<dbReference type="Gene3D" id="1.10.510.10">
    <property type="entry name" value="Transferase(Phosphotransferase) domain 1"/>
    <property type="match status" value="1"/>
</dbReference>
<feature type="compositionally biased region" description="Basic and acidic residues" evidence="1">
    <location>
        <begin position="189"/>
        <end position="199"/>
    </location>
</feature>
<evidence type="ECO:0000256" key="1">
    <source>
        <dbReference type="SAM" id="MobiDB-lite"/>
    </source>
</evidence>
<protein>
    <recommendedName>
        <fullName evidence="2">Protein kinase domain-containing protein</fullName>
    </recommendedName>
</protein>
<reference evidence="3" key="1">
    <citation type="submission" date="2021-01" db="EMBL/GenBank/DDBJ databases">
        <authorList>
            <person name="Zahm M."/>
            <person name="Roques C."/>
            <person name="Cabau C."/>
            <person name="Klopp C."/>
            <person name="Donnadieu C."/>
            <person name="Jouanno E."/>
            <person name="Lampietro C."/>
            <person name="Louis A."/>
            <person name="Herpin A."/>
            <person name="Echchiki A."/>
            <person name="Berthelot C."/>
            <person name="Parey E."/>
            <person name="Roest-Crollius H."/>
            <person name="Braasch I."/>
            <person name="Postlethwait J."/>
            <person name="Bobe J."/>
            <person name="Montfort J."/>
            <person name="Bouchez O."/>
            <person name="Begum T."/>
            <person name="Mejri S."/>
            <person name="Adams A."/>
            <person name="Chen W.-J."/>
            <person name="Guiguen Y."/>
        </authorList>
    </citation>
    <scope>NUCLEOTIDE SEQUENCE</scope>
    <source>
        <strain evidence="3">YG-15Mar2019-1</strain>
        <tissue evidence="3">Brain</tissue>
    </source>
</reference>
<evidence type="ECO:0000313" key="4">
    <source>
        <dbReference type="Proteomes" id="UP001046870"/>
    </source>
</evidence>
<dbReference type="InterPro" id="IPR051866">
    <property type="entry name" value="Intracell_Sig-Traffick_Protein"/>
</dbReference>
<dbReference type="PANTHER" id="PTHR15508:SF4">
    <property type="entry name" value="RIBOSOMAL PROTEIN S6 KINASE-LIKE 1"/>
    <property type="match status" value="1"/>
</dbReference>
<dbReference type="Pfam" id="PF00069">
    <property type="entry name" value="Pkinase"/>
    <property type="match status" value="1"/>
</dbReference>
<sequence>MAKRDYLVDAAKQIRMALDREVSEDYEAAFNYYKKGVDLLLNGVQVDPNKERREAVKRKTTQYLKRAEEIFNSHLQGTLGDGTSLSGGYSSLRFRPIRNLSSPVEDLKMCKVIGVIDKVLTVQSLITKDTFVVKSLPKSSWESREQPTIIPQGVPFMVKLLRYYVSEDAVYLHLEHVKGGRLFSKLRKSGNDRVKEHPECSSPTQRKIRLKNSYTSPSISQEYQRSGRGSREAEPLREEGEGPRELVDSPDTDSPASWDEAQRRLESCGTHSYCEETGCLHSARARAPDLRTGTGWEFGPPGSDGPLGVDPLHRTRPLSETQENRALPPQCRIVGDPRETPHYTWNTSARGIKSAESGSNFDIAWKWESADPSGDRETFTHGVSAQTGSQTLGGVGEPQTAWSFAGHTGSEVEPSLGINFHAVNSHTAPTMLHCTFSNQIQNSDPAAKDAAADADRATKGSLDKAASLVLTMHQIRKGRDQGCGESAEETKGKADDTRAAERSQSAQALTPRADAAERPNRTSAWNSKAPGNPLQCNTDPPHGTSPNATKARAPEVPAARDGQAQAGQGREVLTPQNGSVSQSKLQEGLRRDLCPADPTAAPLQRETEGPERPDGTGLEQPIEVDGWCLLPRIPARRPTERVRLSCWGLPEGEVRLWAAHILLSIESLHQQGILCRDLNPRNILLDGNGKACLTYFGQWTEVQSEISTKAMEQMYCAPAEVGGVSELTEACDWWSFGALLYELLTGMPLWQCHPAGVLPHTQLLIPDDLSTAAASLLTELLQFDAGYRLGSGGGGVSDIKCHPFFSSVPWHTLSS</sequence>
<proteinExistence type="predicted"/>
<feature type="region of interest" description="Disordered" evidence="1">
    <location>
        <begin position="189"/>
        <end position="262"/>
    </location>
</feature>
<dbReference type="SUPFAM" id="SSF116846">
    <property type="entry name" value="MIT domain"/>
    <property type="match status" value="1"/>
</dbReference>
<dbReference type="Gene3D" id="1.20.58.80">
    <property type="entry name" value="Phosphotransferase system, lactose/cellobiose-type IIA subunit"/>
    <property type="match status" value="1"/>
</dbReference>
<dbReference type="InterPro" id="IPR011009">
    <property type="entry name" value="Kinase-like_dom_sf"/>
</dbReference>
<dbReference type="Proteomes" id="UP001046870">
    <property type="component" value="Chromosome 13"/>
</dbReference>
<feature type="compositionally biased region" description="Low complexity" evidence="1">
    <location>
        <begin position="559"/>
        <end position="570"/>
    </location>
</feature>
<feature type="region of interest" description="Disordered" evidence="1">
    <location>
        <begin position="477"/>
        <end position="620"/>
    </location>
</feature>
<feature type="compositionally biased region" description="Polar residues" evidence="1">
    <location>
        <begin position="574"/>
        <end position="585"/>
    </location>
</feature>
<comment type="caution">
    <text evidence="3">The sequence shown here is derived from an EMBL/GenBank/DDBJ whole genome shotgun (WGS) entry which is preliminary data.</text>
</comment>
<dbReference type="SMART" id="SM00745">
    <property type="entry name" value="MIT"/>
    <property type="match status" value="1"/>
</dbReference>
<evidence type="ECO:0000259" key="2">
    <source>
        <dbReference type="PROSITE" id="PS50011"/>
    </source>
</evidence>
<dbReference type="EMBL" id="JAFDVH010000013">
    <property type="protein sequence ID" value="KAG7466390.1"/>
    <property type="molecule type" value="Genomic_DNA"/>
</dbReference>
<feature type="domain" description="Protein kinase" evidence="2">
    <location>
        <begin position="475"/>
        <end position="805"/>
    </location>
</feature>